<evidence type="ECO:0000313" key="1">
    <source>
        <dbReference type="Ensembl" id="ENSCCRP00010098254.1"/>
    </source>
</evidence>
<keyword evidence="2" id="KW-1185">Reference proteome</keyword>
<evidence type="ECO:0000313" key="2">
    <source>
        <dbReference type="Proteomes" id="UP000694427"/>
    </source>
</evidence>
<dbReference type="Proteomes" id="UP000694427">
    <property type="component" value="Unplaced"/>
</dbReference>
<reference evidence="1" key="1">
    <citation type="submission" date="2025-08" db="UniProtKB">
        <authorList>
            <consortium name="Ensembl"/>
        </authorList>
    </citation>
    <scope>IDENTIFICATION</scope>
</reference>
<dbReference type="AlphaFoldDB" id="A0A8C1NZU7"/>
<accession>A0A8C1NZU7</accession>
<reference evidence="1" key="2">
    <citation type="submission" date="2025-09" db="UniProtKB">
        <authorList>
            <consortium name="Ensembl"/>
        </authorList>
    </citation>
    <scope>IDENTIFICATION</scope>
</reference>
<dbReference type="Ensembl" id="ENSCCRT00010108977.1">
    <property type="protein sequence ID" value="ENSCCRP00010098254.1"/>
    <property type="gene ID" value="ENSCCRG00010043046.1"/>
</dbReference>
<proteinExistence type="predicted"/>
<protein>
    <submittedName>
        <fullName evidence="1">Uncharacterized protein</fullName>
    </submittedName>
</protein>
<organism evidence="1 2">
    <name type="scientific">Cyprinus carpio</name>
    <name type="common">Common carp</name>
    <dbReference type="NCBI Taxonomy" id="7962"/>
    <lineage>
        <taxon>Eukaryota</taxon>
        <taxon>Metazoa</taxon>
        <taxon>Chordata</taxon>
        <taxon>Craniata</taxon>
        <taxon>Vertebrata</taxon>
        <taxon>Euteleostomi</taxon>
        <taxon>Actinopterygii</taxon>
        <taxon>Neopterygii</taxon>
        <taxon>Teleostei</taxon>
        <taxon>Ostariophysi</taxon>
        <taxon>Cypriniformes</taxon>
        <taxon>Cyprinidae</taxon>
        <taxon>Cyprininae</taxon>
        <taxon>Cyprinus</taxon>
    </lineage>
</organism>
<name>A0A8C1NZU7_CYPCA</name>
<sequence>LLTTQIDIITHYHDLSCMVVHHEGHQSTQVPTGLRQDVFTGALEVILIAIKGVVVRITPCPACAVVLGHTHSVATFKAACLFLSTVEVLTWICTQRKKSHLITDYRCCVICCIIPVFCTS</sequence>